<sequence length="76" mass="8661">MIKNYFKIICALVLGLSACHKNDVSIKVSDNGKTMRIQARKDTIDYDREFDVQRMSNSQKNKLKAHVLDSLGFNGK</sequence>
<dbReference type="Proteomes" id="UP000466586">
    <property type="component" value="Unassembled WGS sequence"/>
</dbReference>
<reference evidence="1 2" key="1">
    <citation type="submission" date="2019-11" db="EMBL/GenBank/DDBJ databases">
        <title>Pedobacter sp. HMF7647 Genome sequencing and assembly.</title>
        <authorList>
            <person name="Kang H."/>
            <person name="Kim H."/>
            <person name="Joh K."/>
        </authorList>
    </citation>
    <scope>NUCLEOTIDE SEQUENCE [LARGE SCALE GENOMIC DNA]</scope>
    <source>
        <strain evidence="1 2">HMF7647</strain>
    </source>
</reference>
<keyword evidence="2" id="KW-1185">Reference proteome</keyword>
<name>A0A7K1YA61_9SPHI</name>
<comment type="caution">
    <text evidence="1">The sequence shown here is derived from an EMBL/GenBank/DDBJ whole genome shotgun (WGS) entry which is preliminary data.</text>
</comment>
<dbReference type="RefSeq" id="WP_160844632.1">
    <property type="nucleotide sequence ID" value="NZ_WVHT01000004.1"/>
</dbReference>
<evidence type="ECO:0000313" key="2">
    <source>
        <dbReference type="Proteomes" id="UP000466586"/>
    </source>
</evidence>
<dbReference type="EMBL" id="WVHT01000004">
    <property type="protein sequence ID" value="MXV51464.1"/>
    <property type="molecule type" value="Genomic_DNA"/>
</dbReference>
<accession>A0A7K1YA61</accession>
<evidence type="ECO:0000313" key="1">
    <source>
        <dbReference type="EMBL" id="MXV51464.1"/>
    </source>
</evidence>
<organism evidence="1 2">
    <name type="scientific">Hufsiella arboris</name>
    <dbReference type="NCBI Taxonomy" id="2695275"/>
    <lineage>
        <taxon>Bacteria</taxon>
        <taxon>Pseudomonadati</taxon>
        <taxon>Bacteroidota</taxon>
        <taxon>Sphingobacteriia</taxon>
        <taxon>Sphingobacteriales</taxon>
        <taxon>Sphingobacteriaceae</taxon>
        <taxon>Hufsiella</taxon>
    </lineage>
</organism>
<evidence type="ECO:0008006" key="3">
    <source>
        <dbReference type="Google" id="ProtNLM"/>
    </source>
</evidence>
<proteinExistence type="predicted"/>
<dbReference type="PROSITE" id="PS51257">
    <property type="entry name" value="PROKAR_LIPOPROTEIN"/>
    <property type="match status" value="1"/>
</dbReference>
<dbReference type="AlphaFoldDB" id="A0A7K1YA61"/>
<gene>
    <name evidence="1" type="ORF">GS399_10825</name>
</gene>
<protein>
    <recommendedName>
        <fullName evidence="3">Lipoprotein</fullName>
    </recommendedName>
</protein>